<dbReference type="EMBL" id="FXTB01000024">
    <property type="protein sequence ID" value="SMO94592.1"/>
    <property type="molecule type" value="Genomic_DNA"/>
</dbReference>
<evidence type="ECO:0000313" key="1">
    <source>
        <dbReference type="EMBL" id="SMO94592.1"/>
    </source>
</evidence>
<gene>
    <name evidence="1" type="ORF">SAMN06265379_1242</name>
</gene>
<evidence type="ECO:0000313" key="2">
    <source>
        <dbReference type="Proteomes" id="UP000319040"/>
    </source>
</evidence>
<proteinExistence type="predicted"/>
<dbReference type="Proteomes" id="UP000319040">
    <property type="component" value="Unassembled WGS sequence"/>
</dbReference>
<organism evidence="1 2">
    <name type="scientific">Saccharicrinis carchari</name>
    <dbReference type="NCBI Taxonomy" id="1168039"/>
    <lineage>
        <taxon>Bacteria</taxon>
        <taxon>Pseudomonadati</taxon>
        <taxon>Bacteroidota</taxon>
        <taxon>Bacteroidia</taxon>
        <taxon>Marinilabiliales</taxon>
        <taxon>Marinilabiliaceae</taxon>
        <taxon>Saccharicrinis</taxon>
    </lineage>
</organism>
<sequence length="234" mass="27544">MPSSMKKQRLILLIFAGLVLILIIFKTSNMGFFNNLFGREKLEQKELTINKERIYSHDNLKSENFKRYVLVKGTNLKSVESKLKDYGELPAKGNTYTYQFSKAQLGDWTIIKMPSDFKDYYGFHNIVYWLLGFPPEDNNYADLSIGLSISDSLSYAIYNNYKLKDMLRLEDDLFGTFNNDERFILSIPFDEFKKSDNKYIKTFNSLLKDNEINYEMIKSENFVLEAFEILFNEK</sequence>
<dbReference type="AlphaFoldDB" id="A0A521FEG6"/>
<accession>A0A521FEG6</accession>
<keyword evidence="2" id="KW-1185">Reference proteome</keyword>
<protein>
    <submittedName>
        <fullName evidence="1">Uncharacterized protein</fullName>
    </submittedName>
</protein>
<reference evidence="1 2" key="1">
    <citation type="submission" date="2017-05" db="EMBL/GenBank/DDBJ databases">
        <authorList>
            <person name="Varghese N."/>
            <person name="Submissions S."/>
        </authorList>
    </citation>
    <scope>NUCLEOTIDE SEQUENCE [LARGE SCALE GENOMIC DNA]</scope>
    <source>
        <strain evidence="1 2">DSM 27040</strain>
    </source>
</reference>
<name>A0A521FEG6_SACCC</name>